<evidence type="ECO:0000313" key="2">
    <source>
        <dbReference type="EMBL" id="ANV80477.1"/>
    </source>
</evidence>
<dbReference type="EMBL" id="KP211889">
    <property type="protein sequence ID" value="ANV80477.1"/>
    <property type="molecule type" value="Genomic_DNA"/>
</dbReference>
<dbReference type="Pfam" id="PF12706">
    <property type="entry name" value="Lactamase_B_2"/>
    <property type="match status" value="1"/>
</dbReference>
<feature type="domain" description="Metallo-beta-lactamase" evidence="1">
    <location>
        <begin position="16"/>
        <end position="194"/>
    </location>
</feature>
<dbReference type="SUPFAM" id="SSF56281">
    <property type="entry name" value="Metallo-hydrolase/oxidoreductase"/>
    <property type="match status" value="1"/>
</dbReference>
<dbReference type="Gene3D" id="3.60.15.10">
    <property type="entry name" value="Ribonuclease Z/Hydroxyacylglutathione hydrolase-like"/>
    <property type="match status" value="1"/>
</dbReference>
<dbReference type="PANTHER" id="PTHR47619:SF1">
    <property type="entry name" value="EXODEOXYRIBONUCLEASE WALJ"/>
    <property type="match status" value="1"/>
</dbReference>
<name>A0A1B1TDW0_9ARCH</name>
<dbReference type="PANTHER" id="PTHR47619">
    <property type="entry name" value="METALLO-HYDROLASE YYCJ-RELATED"/>
    <property type="match status" value="1"/>
</dbReference>
<accession>A0A1B1TDW0</accession>
<evidence type="ECO:0000259" key="1">
    <source>
        <dbReference type="SMART" id="SM00849"/>
    </source>
</evidence>
<dbReference type="AlphaFoldDB" id="A0A1B1TDW0"/>
<dbReference type="SMART" id="SM00849">
    <property type="entry name" value="Lactamase_B"/>
    <property type="match status" value="1"/>
</dbReference>
<reference evidence="2" key="1">
    <citation type="submission" date="2014-11" db="EMBL/GenBank/DDBJ databases">
        <authorList>
            <person name="Zhu J."/>
            <person name="Qi W."/>
            <person name="Song R."/>
        </authorList>
    </citation>
    <scope>NUCLEOTIDE SEQUENCE</scope>
</reference>
<dbReference type="InterPro" id="IPR036866">
    <property type="entry name" value="RibonucZ/Hydroxyglut_hydro"/>
</dbReference>
<proteinExistence type="predicted"/>
<dbReference type="InterPro" id="IPR052533">
    <property type="entry name" value="WalJ/YycJ-like"/>
</dbReference>
<sequence>MIDMGLQITHLGSGSRGNSTLLESDSCKVLIDCGFSLKQTEKRLSTIKIEPSSIDAIFITHHHGDHSKSALKASQKWGSNLYCNIETAIKMGWNPMSDCRTFGNLERININDEISVLPIPIPHDDAENIALIVSNGDGNRAGFVTDLGEATVELKRHLKGCSHISIEANYDHKKLMQGPYPDSLKRRITGRGGHLSNSQTAEILSEIMTPELRTVVLCHLSDKNNAPHLAESEVLMRIGDDFKGMIFISEQSGPEFKIMIGEEKISSRINNEISDP</sequence>
<organism evidence="2">
    <name type="scientific">uncultured Poseidoniia archaeon</name>
    <dbReference type="NCBI Taxonomy" id="1697135"/>
    <lineage>
        <taxon>Archaea</taxon>
        <taxon>Methanobacteriati</taxon>
        <taxon>Thermoplasmatota</taxon>
        <taxon>Candidatus Poseidoniia</taxon>
        <taxon>environmental samples</taxon>
    </lineage>
</organism>
<protein>
    <submittedName>
        <fullName evidence="2">Beta-lactamase domain-containing protein</fullName>
    </submittedName>
</protein>
<dbReference type="InterPro" id="IPR001279">
    <property type="entry name" value="Metallo-B-lactamas"/>
</dbReference>
<reference evidence="2" key="2">
    <citation type="journal article" date="2015" name="ISME J.">
        <title>A new class of marine Euryarchaeota group II from the Mediterranean deep chlorophyll maximum.</title>
        <authorList>
            <person name="Martin-Cuadrado A.B."/>
            <person name="Garcia-Heredia I."/>
            <person name="Molto A.G."/>
            <person name="Lopez-Ubeda R."/>
            <person name="Kimes N."/>
            <person name="Lopez-Garcia P."/>
            <person name="Moreira D."/>
            <person name="Rodriguez-Valera F."/>
        </authorList>
    </citation>
    <scope>NUCLEOTIDE SEQUENCE</scope>
</reference>